<evidence type="ECO:0000313" key="2">
    <source>
        <dbReference type="EMBL" id="KAB1219027.1"/>
    </source>
</evidence>
<dbReference type="OrthoDB" id="1896025at2759"/>
<dbReference type="Gene3D" id="6.10.140.1230">
    <property type="match status" value="1"/>
</dbReference>
<dbReference type="PANTHER" id="PTHR10476">
    <property type="entry name" value="CHARGED MULTIVESICULAR BODY PROTEIN"/>
    <property type="match status" value="1"/>
</dbReference>
<proteinExistence type="predicted"/>
<dbReference type="AlphaFoldDB" id="A0A6A1W4J6"/>
<dbReference type="InterPro" id="IPR005024">
    <property type="entry name" value="Snf7_fam"/>
</dbReference>
<feature type="compositionally biased region" description="Acidic residues" evidence="1">
    <location>
        <begin position="303"/>
        <end position="315"/>
    </location>
</feature>
<reference evidence="2 3" key="1">
    <citation type="journal article" date="2019" name="Plant Biotechnol. J.">
        <title>The red bayberry genome and genetic basis of sex determination.</title>
        <authorList>
            <person name="Jia H.M."/>
            <person name="Jia H.J."/>
            <person name="Cai Q.L."/>
            <person name="Wang Y."/>
            <person name="Zhao H.B."/>
            <person name="Yang W.F."/>
            <person name="Wang G.Y."/>
            <person name="Li Y.H."/>
            <person name="Zhan D.L."/>
            <person name="Shen Y.T."/>
            <person name="Niu Q.F."/>
            <person name="Chang L."/>
            <person name="Qiu J."/>
            <person name="Zhao L."/>
            <person name="Xie H.B."/>
            <person name="Fu W.Y."/>
            <person name="Jin J."/>
            <person name="Li X.W."/>
            <person name="Jiao Y."/>
            <person name="Zhou C.C."/>
            <person name="Tu T."/>
            <person name="Chai C.Y."/>
            <person name="Gao J.L."/>
            <person name="Fan L.J."/>
            <person name="van de Weg E."/>
            <person name="Wang J.Y."/>
            <person name="Gao Z.S."/>
        </authorList>
    </citation>
    <scope>NUCLEOTIDE SEQUENCE [LARGE SCALE GENOMIC DNA]</scope>
    <source>
        <tissue evidence="2">Leaves</tissue>
    </source>
</reference>
<feature type="region of interest" description="Disordered" evidence="1">
    <location>
        <begin position="294"/>
        <end position="315"/>
    </location>
</feature>
<gene>
    <name evidence="2" type="ORF">CJ030_MR3G015057</name>
</gene>
<protein>
    <recommendedName>
        <fullName evidence="4">DUF4050 domain-containing protein</fullName>
    </recommendedName>
</protein>
<dbReference type="GO" id="GO:0007034">
    <property type="term" value="P:vacuolar transport"/>
    <property type="evidence" value="ECO:0007669"/>
    <property type="project" value="InterPro"/>
</dbReference>
<comment type="caution">
    <text evidence="2">The sequence shown here is derived from an EMBL/GenBank/DDBJ whole genome shotgun (WGS) entry which is preliminary data.</text>
</comment>
<organism evidence="2 3">
    <name type="scientific">Morella rubra</name>
    <name type="common">Chinese bayberry</name>
    <dbReference type="NCBI Taxonomy" id="262757"/>
    <lineage>
        <taxon>Eukaryota</taxon>
        <taxon>Viridiplantae</taxon>
        <taxon>Streptophyta</taxon>
        <taxon>Embryophyta</taxon>
        <taxon>Tracheophyta</taxon>
        <taxon>Spermatophyta</taxon>
        <taxon>Magnoliopsida</taxon>
        <taxon>eudicotyledons</taxon>
        <taxon>Gunneridae</taxon>
        <taxon>Pentapetalae</taxon>
        <taxon>rosids</taxon>
        <taxon>fabids</taxon>
        <taxon>Fagales</taxon>
        <taxon>Myricaceae</taxon>
        <taxon>Morella</taxon>
    </lineage>
</organism>
<dbReference type="Proteomes" id="UP000516437">
    <property type="component" value="Chromosome 3"/>
</dbReference>
<dbReference type="EMBL" id="RXIC02000021">
    <property type="protein sequence ID" value="KAB1219027.1"/>
    <property type="molecule type" value="Genomic_DNA"/>
</dbReference>
<name>A0A6A1W4J6_9ROSI</name>
<accession>A0A6A1W4J6</accession>
<evidence type="ECO:0008006" key="4">
    <source>
        <dbReference type="Google" id="ProtNLM"/>
    </source>
</evidence>
<evidence type="ECO:0000256" key="1">
    <source>
        <dbReference type="SAM" id="MobiDB-lite"/>
    </source>
</evidence>
<sequence>MPSSCCFRHLAVFHVTMNSCQQPLCHCRRECSFTSETTDLSTGSFYRNSKQPLEHSTPTDTTKQLVEKDLSPSVFVNHAALAWHENRRKWVGDQSRRSKTRTKDPIISWSMGYEDLLSNNEPFSEPIPLPLQVTNTLEGTCGDICCFSDIQREEKSVQKAIRDAAKRNDMGSAKFVKAMEYTKVELHGHRLSEPIWFKPIARTVGHLSKSAEVMKIVNNLIKAPEMATTMQEFSKEMTKAGVIEEFVNDAVDSALDSEDIEEETEEEVEKVLAEIAGETAAQLPEAVRKERIKVPAQKASTSQEEEAIAEGADDEEELEELRARLEKVLLMGEYYYAELRSFCESELTQKQKGFASLIFSRGSDALPFSPL</sequence>
<dbReference type="Pfam" id="PF03357">
    <property type="entry name" value="Snf7"/>
    <property type="match status" value="1"/>
</dbReference>
<keyword evidence="3" id="KW-1185">Reference proteome</keyword>
<evidence type="ECO:0000313" key="3">
    <source>
        <dbReference type="Proteomes" id="UP000516437"/>
    </source>
</evidence>